<protein>
    <submittedName>
        <fullName evidence="2">Uncharacterized protein</fullName>
    </submittedName>
</protein>
<reference evidence="2 3" key="1">
    <citation type="submission" date="2019-01" db="EMBL/GenBank/DDBJ databases">
        <title>Nuclear Genome Assembly of the Microalgal Biofuel strain Nannochloropsis salina CCMP1776.</title>
        <authorList>
            <person name="Hovde B."/>
        </authorList>
    </citation>
    <scope>NUCLEOTIDE SEQUENCE [LARGE SCALE GENOMIC DNA]</scope>
    <source>
        <strain evidence="2 3">CCMP1776</strain>
    </source>
</reference>
<dbReference type="OrthoDB" id="10437704at2759"/>
<proteinExistence type="predicted"/>
<dbReference type="EMBL" id="SDOX01000011">
    <property type="protein sequence ID" value="TFJ85441.1"/>
    <property type="molecule type" value="Genomic_DNA"/>
</dbReference>
<dbReference type="Proteomes" id="UP000355283">
    <property type="component" value="Unassembled WGS sequence"/>
</dbReference>
<feature type="region of interest" description="Disordered" evidence="1">
    <location>
        <begin position="230"/>
        <end position="250"/>
    </location>
</feature>
<accession>A0A4D9D174</accession>
<organism evidence="2 3">
    <name type="scientific">Nannochloropsis salina CCMP1776</name>
    <dbReference type="NCBI Taxonomy" id="1027361"/>
    <lineage>
        <taxon>Eukaryota</taxon>
        <taxon>Sar</taxon>
        <taxon>Stramenopiles</taxon>
        <taxon>Ochrophyta</taxon>
        <taxon>Eustigmatophyceae</taxon>
        <taxon>Eustigmatales</taxon>
        <taxon>Monodopsidaceae</taxon>
        <taxon>Microchloropsis</taxon>
        <taxon>Microchloropsis salina</taxon>
    </lineage>
</organism>
<feature type="compositionally biased region" description="Pro residues" evidence="1">
    <location>
        <begin position="230"/>
        <end position="240"/>
    </location>
</feature>
<feature type="region of interest" description="Disordered" evidence="1">
    <location>
        <begin position="148"/>
        <end position="216"/>
    </location>
</feature>
<evidence type="ECO:0000313" key="2">
    <source>
        <dbReference type="EMBL" id="TFJ85441.1"/>
    </source>
</evidence>
<keyword evidence="3" id="KW-1185">Reference proteome</keyword>
<evidence type="ECO:0000256" key="1">
    <source>
        <dbReference type="SAM" id="MobiDB-lite"/>
    </source>
</evidence>
<gene>
    <name evidence="2" type="ORF">NSK_002951</name>
</gene>
<evidence type="ECO:0000313" key="3">
    <source>
        <dbReference type="Proteomes" id="UP000355283"/>
    </source>
</evidence>
<feature type="region of interest" description="Disordered" evidence="1">
    <location>
        <begin position="1"/>
        <end position="35"/>
    </location>
</feature>
<feature type="compositionally biased region" description="Basic and acidic residues" evidence="1">
    <location>
        <begin position="189"/>
        <end position="209"/>
    </location>
</feature>
<comment type="caution">
    <text evidence="2">The sequence shown here is derived from an EMBL/GenBank/DDBJ whole genome shotgun (WGS) entry which is preliminary data.</text>
</comment>
<feature type="region of interest" description="Disordered" evidence="1">
    <location>
        <begin position="47"/>
        <end position="133"/>
    </location>
</feature>
<dbReference type="AlphaFoldDB" id="A0A4D9D174"/>
<name>A0A4D9D174_9STRA</name>
<sequence length="296" mass="31804">MRKGVCKGTSEFRSDGIPTHGQVRGGPVPSAPNAVPVAVSHPYHYATRSLCPLPDQPPSPIRGRVRRVSSEPQARRGDTSDPTHGADGVPAKVPRACPRPRRRRKDTGALPLRREPTPCLAPPSLPPIFTPPDFSGRDKGCTCALVPRPLSPPHTPPVPPSEALYAPAPARRERREGRGSQCLSEVTTETEKCREGVGATLEEHTDSHELAMTSSFPEASRSSLFAFPPSLPPSLPLPPPAREHSPGVLPPLPSSLPVSYALQQRRGILRDSPSLFAALQREFGELCTGLGGKFQE</sequence>
<feature type="compositionally biased region" description="Pro residues" evidence="1">
    <location>
        <begin position="119"/>
        <end position="130"/>
    </location>
</feature>
<feature type="compositionally biased region" description="Pro residues" evidence="1">
    <location>
        <begin position="149"/>
        <end position="160"/>
    </location>
</feature>